<proteinExistence type="predicted"/>
<name>A0A5R8KC67_9BACT</name>
<accession>A0A5R8KC67</accession>
<keyword evidence="2" id="KW-1185">Reference proteome</keyword>
<protein>
    <submittedName>
        <fullName evidence="1">Uncharacterized protein</fullName>
    </submittedName>
</protein>
<evidence type="ECO:0000313" key="2">
    <source>
        <dbReference type="Proteomes" id="UP000306196"/>
    </source>
</evidence>
<dbReference type="AlphaFoldDB" id="A0A5R8KC67"/>
<comment type="caution">
    <text evidence="1">The sequence shown here is derived from an EMBL/GenBank/DDBJ whole genome shotgun (WGS) entry which is preliminary data.</text>
</comment>
<gene>
    <name evidence="1" type="ORF">FEM03_16015</name>
</gene>
<dbReference type="EMBL" id="VAUV01000011">
    <property type="protein sequence ID" value="TLD69827.1"/>
    <property type="molecule type" value="Genomic_DNA"/>
</dbReference>
<dbReference type="Proteomes" id="UP000306196">
    <property type="component" value="Unassembled WGS sequence"/>
</dbReference>
<sequence>MKYIILILCGFVIWWKLSGADVSILMGGDGEFNVGRKEVGTSPSIIADVEKRMTSIDSQIDALRAELRGIMNSRAMGQIQTLRTDPEFLRRRISRLEGEKLELAKQLR</sequence>
<evidence type="ECO:0000313" key="1">
    <source>
        <dbReference type="EMBL" id="TLD69827.1"/>
    </source>
</evidence>
<organism evidence="1 2">
    <name type="scientific">Phragmitibacter flavus</name>
    <dbReference type="NCBI Taxonomy" id="2576071"/>
    <lineage>
        <taxon>Bacteria</taxon>
        <taxon>Pseudomonadati</taxon>
        <taxon>Verrucomicrobiota</taxon>
        <taxon>Verrucomicrobiia</taxon>
        <taxon>Verrucomicrobiales</taxon>
        <taxon>Verrucomicrobiaceae</taxon>
        <taxon>Phragmitibacter</taxon>
    </lineage>
</organism>
<dbReference type="RefSeq" id="WP_138087285.1">
    <property type="nucleotide sequence ID" value="NZ_VAUV01000011.1"/>
</dbReference>
<reference evidence="1 2" key="1">
    <citation type="submission" date="2019-05" db="EMBL/GenBank/DDBJ databases">
        <title>Verrucobacter flavum gen. nov., sp. nov. a new member of the family Verrucomicrobiaceae.</title>
        <authorList>
            <person name="Szuroczki S."/>
            <person name="Abbaszade G."/>
            <person name="Szabo A."/>
            <person name="Felfoldi T."/>
            <person name="Schumann P."/>
            <person name="Boka K."/>
            <person name="Keki Z."/>
            <person name="Toumi M."/>
            <person name="Toth E."/>
        </authorList>
    </citation>
    <scope>NUCLEOTIDE SEQUENCE [LARGE SCALE GENOMIC DNA]</scope>
    <source>
        <strain evidence="1 2">MG-N-17</strain>
    </source>
</reference>